<protein>
    <recommendedName>
        <fullName evidence="4">Transmembrane protein</fullName>
    </recommendedName>
</protein>
<evidence type="ECO:0000313" key="2">
    <source>
        <dbReference type="EMBL" id="KAK0644105.1"/>
    </source>
</evidence>
<dbReference type="Proteomes" id="UP001174936">
    <property type="component" value="Unassembled WGS sequence"/>
</dbReference>
<keyword evidence="3" id="KW-1185">Reference proteome</keyword>
<dbReference type="PANTHER" id="PTHR37576:SF2">
    <property type="entry name" value="DEFECT AT LOW TEMPERATURE PROTEIN 1"/>
    <property type="match status" value="1"/>
</dbReference>
<dbReference type="AlphaFoldDB" id="A0AA40CML2"/>
<keyword evidence="1" id="KW-0812">Transmembrane</keyword>
<dbReference type="EMBL" id="JAULSV010000005">
    <property type="protein sequence ID" value="KAK0644105.1"/>
    <property type="molecule type" value="Genomic_DNA"/>
</dbReference>
<comment type="caution">
    <text evidence="2">The sequence shown here is derived from an EMBL/GenBank/DDBJ whole genome shotgun (WGS) entry which is preliminary data.</text>
</comment>
<dbReference type="PANTHER" id="PTHR37576">
    <property type="entry name" value="DEFECT AT LOW TEMPERATURE PROTEIN 1"/>
    <property type="match status" value="1"/>
</dbReference>
<name>A0AA40CML2_9PEZI</name>
<sequence>MADQEKDPFLEDEGNTSRPWQPGFWRRFPALGLASLAGAVCVNAAAVAILFVADGQETSSWSISPAVLLALLSAFGVGLFGLAQSQGAVFLWWAASIRGSTLGDLDRNWKMGTSIWASLIGLGRPNLVSISRLSVAACIATGPLLQRAISVTSVSFTAPTMLSVPVATVDSTFNVTAVPDPDIDITTISLGLGSFVSPELAAVIAESQSNIPIPLRGSGCQGTCTGKLRNLGIVGDCQSSTQDVEWVRRPPNATDRRPPLPPQIIGSNPVTLLNVTVVDQRFQLQFQDENNPKYETPFVFNISYFTPAPMTRKNLTSISTTPGVANFFFETCSGTLTTKRCAFDLAVVEYDVTISNETVAFQQGQPSEQREVSPKTFLSPSVPDPGFISAFDPKLQGMIGAFFVFRMWWTPILNGAKYSQELFTIEQPNCTKGVVDPTDAIVSSMTDILFRTGISAATFPPYQNQEIEAVQVTQTLVFETNYLFLYITAAIAVCATIVIGTTFHGFWRLGRWMTLSPIETARAIDPSLFQGSGTNTDIAKLIQSRGYQEVQYGICEEDRDGVVRKRLSIAPAGLVRRPIPGEVIE</sequence>
<organism evidence="2 3">
    <name type="scientific">Cercophora newfieldiana</name>
    <dbReference type="NCBI Taxonomy" id="92897"/>
    <lineage>
        <taxon>Eukaryota</taxon>
        <taxon>Fungi</taxon>
        <taxon>Dikarya</taxon>
        <taxon>Ascomycota</taxon>
        <taxon>Pezizomycotina</taxon>
        <taxon>Sordariomycetes</taxon>
        <taxon>Sordariomycetidae</taxon>
        <taxon>Sordariales</taxon>
        <taxon>Lasiosphaeriaceae</taxon>
        <taxon>Cercophora</taxon>
    </lineage>
</organism>
<keyword evidence="1" id="KW-0472">Membrane</keyword>
<evidence type="ECO:0008006" key="4">
    <source>
        <dbReference type="Google" id="ProtNLM"/>
    </source>
</evidence>
<dbReference type="Pfam" id="PF11374">
    <property type="entry name" value="DUF3176"/>
    <property type="match status" value="1"/>
</dbReference>
<evidence type="ECO:0000313" key="3">
    <source>
        <dbReference type="Proteomes" id="UP001174936"/>
    </source>
</evidence>
<evidence type="ECO:0000256" key="1">
    <source>
        <dbReference type="SAM" id="Phobius"/>
    </source>
</evidence>
<feature type="transmembrane region" description="Helical" evidence="1">
    <location>
        <begin position="28"/>
        <end position="53"/>
    </location>
</feature>
<keyword evidence="1" id="KW-1133">Transmembrane helix</keyword>
<reference evidence="2" key="1">
    <citation type="submission" date="2023-06" db="EMBL/GenBank/DDBJ databases">
        <title>Genome-scale phylogeny and comparative genomics of the fungal order Sordariales.</title>
        <authorList>
            <consortium name="Lawrence Berkeley National Laboratory"/>
            <person name="Hensen N."/>
            <person name="Bonometti L."/>
            <person name="Westerberg I."/>
            <person name="Brannstrom I.O."/>
            <person name="Guillou S."/>
            <person name="Cros-Aarteil S."/>
            <person name="Calhoun S."/>
            <person name="Haridas S."/>
            <person name="Kuo A."/>
            <person name="Mondo S."/>
            <person name="Pangilinan J."/>
            <person name="Riley R."/>
            <person name="Labutti K."/>
            <person name="Andreopoulos B."/>
            <person name="Lipzen A."/>
            <person name="Chen C."/>
            <person name="Yanf M."/>
            <person name="Daum C."/>
            <person name="Ng V."/>
            <person name="Clum A."/>
            <person name="Steindorff A."/>
            <person name="Ohm R."/>
            <person name="Martin F."/>
            <person name="Silar P."/>
            <person name="Natvig D."/>
            <person name="Lalanne C."/>
            <person name="Gautier V."/>
            <person name="Ament-Velasquez S.L."/>
            <person name="Kruys A."/>
            <person name="Hutchinson M.I."/>
            <person name="Powell A.J."/>
            <person name="Barry K."/>
            <person name="Miller A.N."/>
            <person name="Grigoriev I.V."/>
            <person name="Debuchy R."/>
            <person name="Gladieux P."/>
            <person name="Thoren M.H."/>
            <person name="Johannesson H."/>
        </authorList>
    </citation>
    <scope>NUCLEOTIDE SEQUENCE</scope>
    <source>
        <strain evidence="2">SMH2532-1</strain>
    </source>
</reference>
<dbReference type="InterPro" id="IPR021514">
    <property type="entry name" value="DUF3176"/>
</dbReference>
<feature type="transmembrane region" description="Helical" evidence="1">
    <location>
        <begin position="65"/>
        <end position="93"/>
    </location>
</feature>
<accession>A0AA40CML2</accession>
<gene>
    <name evidence="2" type="ORF">B0T16DRAFT_460192</name>
</gene>
<feature type="transmembrane region" description="Helical" evidence="1">
    <location>
        <begin position="483"/>
        <end position="507"/>
    </location>
</feature>
<proteinExistence type="predicted"/>